<comment type="caution">
    <text evidence="2">The sequence shown here is derived from an EMBL/GenBank/DDBJ whole genome shotgun (WGS) entry which is preliminary data.</text>
</comment>
<dbReference type="EMBL" id="JBBPBK010000009">
    <property type="protein sequence ID" value="KAK9278088.1"/>
    <property type="molecule type" value="Genomic_DNA"/>
</dbReference>
<feature type="compositionally biased region" description="Low complexity" evidence="1">
    <location>
        <begin position="77"/>
        <end position="88"/>
    </location>
</feature>
<sequence>MARFPFLYETQGNEDPNPTVHRFDPTTNRALFCRSLIHQRKMSRCAYEQNAIATSEEMRMEAVGGYGAEKSSTHVASSPPFFCGSPPSRASNPVIQDAQFGK</sequence>
<evidence type="ECO:0000313" key="3">
    <source>
        <dbReference type="Proteomes" id="UP001415857"/>
    </source>
</evidence>
<feature type="region of interest" description="Disordered" evidence="1">
    <location>
        <begin position="70"/>
        <end position="102"/>
    </location>
</feature>
<evidence type="ECO:0000256" key="1">
    <source>
        <dbReference type="SAM" id="MobiDB-lite"/>
    </source>
</evidence>
<reference evidence="2 3" key="1">
    <citation type="journal article" date="2024" name="Plant J.">
        <title>Genome sequences and population genomics reveal climatic adaptation and genomic divergence between two closely related sweetgum species.</title>
        <authorList>
            <person name="Xu W.Q."/>
            <person name="Ren C.Q."/>
            <person name="Zhang X.Y."/>
            <person name="Comes H.P."/>
            <person name="Liu X.H."/>
            <person name="Li Y.G."/>
            <person name="Kettle C.J."/>
            <person name="Jalonen R."/>
            <person name="Gaisberger H."/>
            <person name="Ma Y.Z."/>
            <person name="Qiu Y.X."/>
        </authorList>
    </citation>
    <scope>NUCLEOTIDE SEQUENCE [LARGE SCALE GENOMIC DNA]</scope>
    <source>
        <strain evidence="2">Hangzhou</strain>
    </source>
</reference>
<dbReference type="Proteomes" id="UP001415857">
    <property type="component" value="Unassembled WGS sequence"/>
</dbReference>
<evidence type="ECO:0000313" key="2">
    <source>
        <dbReference type="EMBL" id="KAK9278088.1"/>
    </source>
</evidence>
<proteinExistence type="predicted"/>
<feature type="region of interest" description="Disordered" evidence="1">
    <location>
        <begin position="1"/>
        <end position="23"/>
    </location>
</feature>
<name>A0AAP0RJ16_LIQFO</name>
<dbReference type="AlphaFoldDB" id="A0AAP0RJ16"/>
<dbReference type="PANTHER" id="PTHR33384:SF22">
    <property type="match status" value="1"/>
</dbReference>
<dbReference type="PANTHER" id="PTHR33384">
    <property type="entry name" value="EXPRESSED PROTEIN"/>
    <property type="match status" value="1"/>
</dbReference>
<organism evidence="2 3">
    <name type="scientific">Liquidambar formosana</name>
    <name type="common">Formosan gum</name>
    <dbReference type="NCBI Taxonomy" id="63359"/>
    <lineage>
        <taxon>Eukaryota</taxon>
        <taxon>Viridiplantae</taxon>
        <taxon>Streptophyta</taxon>
        <taxon>Embryophyta</taxon>
        <taxon>Tracheophyta</taxon>
        <taxon>Spermatophyta</taxon>
        <taxon>Magnoliopsida</taxon>
        <taxon>eudicotyledons</taxon>
        <taxon>Gunneridae</taxon>
        <taxon>Pentapetalae</taxon>
        <taxon>Saxifragales</taxon>
        <taxon>Altingiaceae</taxon>
        <taxon>Liquidambar</taxon>
    </lineage>
</organism>
<protein>
    <submittedName>
        <fullName evidence="2">Uncharacterized protein</fullName>
    </submittedName>
</protein>
<accession>A0AAP0RJ16</accession>
<gene>
    <name evidence="2" type="ORF">L1049_027646</name>
</gene>
<keyword evidence="3" id="KW-1185">Reference proteome</keyword>